<protein>
    <recommendedName>
        <fullName evidence="1">AB hydrolase-1 domain-containing protein</fullName>
    </recommendedName>
</protein>
<dbReference type="RefSeq" id="WP_016492194.1">
    <property type="nucleotide sequence ID" value="NC_021499.1"/>
</dbReference>
<dbReference type="Gene3D" id="3.40.50.1820">
    <property type="entry name" value="alpha/beta hydrolase"/>
    <property type="match status" value="1"/>
</dbReference>
<reference evidence="2 3" key="1">
    <citation type="journal article" date="2013" name="Genome Announc.">
        <title>Complete Genome Sequence of the Carbazole Degrader Pseudomonas resinovorans Strain CA10 (NBRC 106553).</title>
        <authorList>
            <person name="Shintani M."/>
            <person name="Hosoyama A."/>
            <person name="Ohji S."/>
            <person name="Tsuchikane K."/>
            <person name="Takarada H."/>
            <person name="Yamazoe A."/>
            <person name="Fujita N."/>
            <person name="Nojiri H."/>
        </authorList>
    </citation>
    <scope>NUCLEOTIDE SEQUENCE [LARGE SCALE GENOMIC DNA]</scope>
    <source>
        <strain evidence="2 3">NBRC 106553</strain>
    </source>
</reference>
<dbReference type="Proteomes" id="UP000015503">
    <property type="component" value="Chromosome"/>
</dbReference>
<dbReference type="EMBL" id="AP013068">
    <property type="protein sequence ID" value="BAN47998.1"/>
    <property type="molecule type" value="Genomic_DNA"/>
</dbReference>
<dbReference type="PANTHER" id="PTHR43194:SF2">
    <property type="entry name" value="PEROXISOMAL MEMBRANE PROTEIN LPX1"/>
    <property type="match status" value="1"/>
</dbReference>
<accession>S6AQH2</accession>
<feature type="domain" description="AB hydrolase-1" evidence="1">
    <location>
        <begin position="29"/>
        <end position="244"/>
    </location>
</feature>
<sequence>MTEAFSFCAGRFRCPYQVHRSAVAGPVLILLPALGVAARKYEAFALGLVAAGNHVLTVDWPGQGESVPRPNRQLDYGYRDLVEEFVPSLLAAAREHFPTGRPVLLGHSLGGHIATLFAAANPEADVAVVGVACGNIHYRNWQGRKRLLTPCVALTFNILTALFGYLPGKTIGFGGHEARRLMRDWGRVAWSGNFDHLGLDLAHPGNNPTPSLFIGVRNDPFAPPASTLGLAALIQAQPTLRVLPSPRPASENPHSAWLRAPATMVEAVVSGLAAFSRRIATGQAV</sequence>
<evidence type="ECO:0000259" key="1">
    <source>
        <dbReference type="Pfam" id="PF12697"/>
    </source>
</evidence>
<dbReference type="HOGENOM" id="CLU_058232_1_0_6"/>
<dbReference type="PATRIC" id="fig|1245471.3.peg.2288"/>
<name>S6AQH2_METRE</name>
<proteinExistence type="predicted"/>
<dbReference type="eggNOG" id="COG4757">
    <property type="taxonomic scope" value="Bacteria"/>
</dbReference>
<keyword evidence="3" id="KW-1185">Reference proteome</keyword>
<gene>
    <name evidence="2" type="ORF">PCA10_22660</name>
</gene>
<dbReference type="STRING" id="1245471.PCA10_22660"/>
<evidence type="ECO:0000313" key="3">
    <source>
        <dbReference type="Proteomes" id="UP000015503"/>
    </source>
</evidence>
<organism evidence="2 3">
    <name type="scientific">Metapseudomonas resinovorans NBRC 106553</name>
    <dbReference type="NCBI Taxonomy" id="1245471"/>
    <lineage>
        <taxon>Bacteria</taxon>
        <taxon>Pseudomonadati</taxon>
        <taxon>Pseudomonadota</taxon>
        <taxon>Gammaproteobacteria</taxon>
        <taxon>Pseudomonadales</taxon>
        <taxon>Pseudomonadaceae</taxon>
        <taxon>Metapseudomonas</taxon>
    </lineage>
</organism>
<dbReference type="PIRSF" id="PIRSF037442">
    <property type="entry name" value="UCP037442_abhydr"/>
    <property type="match status" value="1"/>
</dbReference>
<dbReference type="InterPro" id="IPR050228">
    <property type="entry name" value="Carboxylesterase_BioH"/>
</dbReference>
<dbReference type="AlphaFoldDB" id="S6AQH2"/>
<dbReference type="PANTHER" id="PTHR43194">
    <property type="entry name" value="HYDROLASE ALPHA/BETA FOLD FAMILY"/>
    <property type="match status" value="1"/>
</dbReference>
<dbReference type="Pfam" id="PF12697">
    <property type="entry name" value="Abhydrolase_6"/>
    <property type="match status" value="1"/>
</dbReference>
<dbReference type="InterPro" id="IPR000073">
    <property type="entry name" value="AB_hydrolase_1"/>
</dbReference>
<dbReference type="OrthoDB" id="9785076at2"/>
<evidence type="ECO:0000313" key="2">
    <source>
        <dbReference type="EMBL" id="BAN47998.1"/>
    </source>
</evidence>
<dbReference type="KEGG" id="pre:PCA10_22660"/>
<dbReference type="InterPro" id="IPR017208">
    <property type="entry name" value="UCP037442_abhydr"/>
</dbReference>
<dbReference type="InterPro" id="IPR029058">
    <property type="entry name" value="AB_hydrolase_fold"/>
</dbReference>
<dbReference type="SUPFAM" id="SSF53474">
    <property type="entry name" value="alpha/beta-Hydrolases"/>
    <property type="match status" value="1"/>
</dbReference>